<keyword evidence="1" id="KW-0805">Transcription regulation</keyword>
<dbReference type="PRINTS" id="PR00038">
    <property type="entry name" value="HTHLUXR"/>
</dbReference>
<dbReference type="PROSITE" id="PS50043">
    <property type="entry name" value="HTH_LUXR_2"/>
    <property type="match status" value="1"/>
</dbReference>
<dbReference type="GO" id="GO:0006355">
    <property type="term" value="P:regulation of DNA-templated transcription"/>
    <property type="evidence" value="ECO:0007669"/>
    <property type="project" value="InterPro"/>
</dbReference>
<keyword evidence="5" id="KW-0614">Plasmid</keyword>
<dbReference type="GO" id="GO:0003677">
    <property type="term" value="F:DNA binding"/>
    <property type="evidence" value="ECO:0007669"/>
    <property type="project" value="UniProtKB-KW"/>
</dbReference>
<dbReference type="KEGG" id="rgr:FZ934_19425"/>
<evidence type="ECO:0000256" key="1">
    <source>
        <dbReference type="ARBA" id="ARBA00023015"/>
    </source>
</evidence>
<accession>A0A5Q0CAU6</accession>
<protein>
    <submittedName>
        <fullName evidence="5">LuxR family transcriptional regulator</fullName>
    </submittedName>
</protein>
<evidence type="ECO:0000313" key="5">
    <source>
        <dbReference type="EMBL" id="QFY62563.1"/>
    </source>
</evidence>
<evidence type="ECO:0000313" key="6">
    <source>
        <dbReference type="Proteomes" id="UP000326881"/>
    </source>
</evidence>
<dbReference type="CDD" id="cd06170">
    <property type="entry name" value="LuxR_C_like"/>
    <property type="match status" value="1"/>
</dbReference>
<dbReference type="SUPFAM" id="SSF46894">
    <property type="entry name" value="C-terminal effector domain of the bipartite response regulators"/>
    <property type="match status" value="1"/>
</dbReference>
<keyword evidence="6" id="KW-1185">Reference proteome</keyword>
<dbReference type="Gene3D" id="3.30.450.80">
    <property type="entry name" value="Transcription factor LuxR-like, autoinducer-binding domain"/>
    <property type="match status" value="1"/>
</dbReference>
<dbReference type="InterPro" id="IPR000792">
    <property type="entry name" value="Tscrpt_reg_LuxR_C"/>
</dbReference>
<dbReference type="Gene3D" id="1.10.10.10">
    <property type="entry name" value="Winged helix-like DNA-binding domain superfamily/Winged helix DNA-binding domain"/>
    <property type="match status" value="1"/>
</dbReference>
<name>A0A5Q0CAU6_9HYPH</name>
<evidence type="ECO:0000256" key="2">
    <source>
        <dbReference type="ARBA" id="ARBA00023125"/>
    </source>
</evidence>
<proteinExistence type="predicted"/>
<dbReference type="InterPro" id="IPR005143">
    <property type="entry name" value="TF_LuxR_autoind-bd_dom"/>
</dbReference>
<dbReference type="InterPro" id="IPR036388">
    <property type="entry name" value="WH-like_DNA-bd_sf"/>
</dbReference>
<dbReference type="Pfam" id="PF03472">
    <property type="entry name" value="Autoind_bind"/>
    <property type="match status" value="1"/>
</dbReference>
<keyword evidence="2" id="KW-0238">DNA-binding</keyword>
<organism evidence="5 6">
    <name type="scientific">Rhizobium grahamii</name>
    <dbReference type="NCBI Taxonomy" id="1120045"/>
    <lineage>
        <taxon>Bacteria</taxon>
        <taxon>Pseudomonadati</taxon>
        <taxon>Pseudomonadota</taxon>
        <taxon>Alphaproteobacteria</taxon>
        <taxon>Hyphomicrobiales</taxon>
        <taxon>Rhizobiaceae</taxon>
        <taxon>Rhizobium/Agrobacterium group</taxon>
        <taxon>Rhizobium</taxon>
    </lineage>
</organism>
<dbReference type="PANTHER" id="PTHR44688">
    <property type="entry name" value="DNA-BINDING TRANSCRIPTIONAL ACTIVATOR DEVR_DOSR"/>
    <property type="match status" value="1"/>
</dbReference>
<dbReference type="RefSeq" id="WP_153272556.1">
    <property type="nucleotide sequence ID" value="NZ_CP043499.1"/>
</dbReference>
<dbReference type="AlphaFoldDB" id="A0A5Q0CAU6"/>
<geneLocation type="plasmid" evidence="5 6">
    <name>unnamed</name>
</geneLocation>
<dbReference type="Pfam" id="PF00196">
    <property type="entry name" value="GerE"/>
    <property type="match status" value="1"/>
</dbReference>
<dbReference type="EMBL" id="CP043499">
    <property type="protein sequence ID" value="QFY62563.1"/>
    <property type="molecule type" value="Genomic_DNA"/>
</dbReference>
<sequence>MKSLPSNRIESAVDRRLMALDGAMHKLMPSYALQFFMIGHFPEADRSGLLENLLVSNWPADLLVRYEATDMFRESRIVAKLKESILPVCSDALLFARARDAGVKSRLAGVFYDDGFANTIGLSLHDANRRQYLMLLSGSGLPLAEQALPSLVFELMKALDGFAAGKDKKHPLSARELDCLRWSAAGKSSEEIAVILDLSSHTVNSYMRSAIEKLDVVNRVQAVATACRLRLI</sequence>
<dbReference type="OrthoDB" id="8113315at2"/>
<evidence type="ECO:0000259" key="4">
    <source>
        <dbReference type="PROSITE" id="PS50043"/>
    </source>
</evidence>
<keyword evidence="3" id="KW-0804">Transcription</keyword>
<dbReference type="InterPro" id="IPR036693">
    <property type="entry name" value="TF_LuxR_autoind-bd_dom_sf"/>
</dbReference>
<dbReference type="PROSITE" id="PS00622">
    <property type="entry name" value="HTH_LUXR_1"/>
    <property type="match status" value="1"/>
</dbReference>
<feature type="domain" description="HTH luxR-type" evidence="4">
    <location>
        <begin position="165"/>
        <end position="230"/>
    </location>
</feature>
<evidence type="ECO:0000256" key="3">
    <source>
        <dbReference type="ARBA" id="ARBA00023163"/>
    </source>
</evidence>
<gene>
    <name evidence="5" type="ORF">FZ934_19425</name>
</gene>
<dbReference type="InterPro" id="IPR016032">
    <property type="entry name" value="Sig_transdc_resp-reg_C-effctor"/>
</dbReference>
<reference evidence="5 6" key="1">
    <citation type="submission" date="2019-08" db="EMBL/GenBank/DDBJ databases">
        <title>Prosopis cineraria nodule microbiome.</title>
        <authorList>
            <person name="Ali R."/>
            <person name="Chaluvadi S.R."/>
            <person name="Wang X."/>
        </authorList>
    </citation>
    <scope>NUCLEOTIDE SEQUENCE [LARGE SCALE GENOMIC DNA]</scope>
    <source>
        <strain evidence="5 6">BG7</strain>
        <plasmid evidence="5 6">unnamed</plasmid>
    </source>
</reference>
<dbReference type="Proteomes" id="UP000326881">
    <property type="component" value="Plasmid unnamed"/>
</dbReference>
<dbReference type="PANTHER" id="PTHR44688:SF16">
    <property type="entry name" value="DNA-BINDING TRANSCRIPTIONAL ACTIVATOR DEVR_DOSR"/>
    <property type="match status" value="1"/>
</dbReference>
<dbReference type="SMART" id="SM00421">
    <property type="entry name" value="HTH_LUXR"/>
    <property type="match status" value="1"/>
</dbReference>